<reference evidence="1 2" key="1">
    <citation type="journal article" date="2013" name="Genome Biol. Evol.">
        <title>Life in an arsenic-containing gold mine: genome and physiology of the autotrophic arsenite-oxidizing bacterium rhizobium sp. NT-26.</title>
        <authorList>
            <person name="Andres J."/>
            <person name="Arsene-Ploetze F."/>
            <person name="Barbe V."/>
            <person name="Brochier-Armanet C."/>
            <person name="Cleiss-Arnold J."/>
            <person name="Coppee J.Y."/>
            <person name="Dillies M.A."/>
            <person name="Geist"/>
            <person name="L"/>
            <person name="Joublin A."/>
            <person name="Koechler S."/>
            <person name="Lassalle F."/>
            <person name="Marchal M."/>
            <person name="Medigue C."/>
            <person name="Muller D."/>
            <person name="Nesme X."/>
            <person name="Plewniak F."/>
            <person name="Proux C."/>
            <person name="Ramirez-Bahena M.H."/>
            <person name="Schenowitz C."/>
            <person name="Sismeiro O."/>
            <person name="Vallenet D."/>
            <person name="Santini J.M."/>
            <person name="Bertin P.N."/>
        </authorList>
    </citation>
    <scope>NUCLEOTIDE SEQUENCE [LARGE SCALE GENOMIC DNA]</scope>
    <source>
        <strain evidence="1 2">NT-26</strain>
        <plasmid evidence="1 2">NT26_p1</plasmid>
    </source>
</reference>
<accession>L0NN67</accession>
<dbReference type="Proteomes" id="UP000010792">
    <property type="component" value="Plasmid NT26_p1"/>
</dbReference>
<dbReference type="KEGG" id="rht:NT26_p10340"/>
<protein>
    <submittedName>
        <fullName evidence="1">Uncharacterized protein</fullName>
    </submittedName>
</protein>
<evidence type="ECO:0000313" key="2">
    <source>
        <dbReference type="Proteomes" id="UP000010792"/>
    </source>
</evidence>
<proteinExistence type="predicted"/>
<gene>
    <name evidence="1" type="ORF">NT26_p10340</name>
</gene>
<dbReference type="RefSeq" id="WP_052642901.1">
    <property type="nucleotide sequence ID" value="NZ_FO082821.1"/>
</dbReference>
<name>L0NN67_9HYPH</name>
<dbReference type="EMBL" id="FO082821">
    <property type="protein sequence ID" value="CCF22359.1"/>
    <property type="molecule type" value="Genomic_DNA"/>
</dbReference>
<keyword evidence="1" id="KW-0614">Plasmid</keyword>
<keyword evidence="2" id="KW-1185">Reference proteome</keyword>
<organism evidence="1 2">
    <name type="scientific">Pseudorhizobium banfieldiae</name>
    <dbReference type="NCBI Taxonomy" id="1125847"/>
    <lineage>
        <taxon>Bacteria</taxon>
        <taxon>Pseudomonadati</taxon>
        <taxon>Pseudomonadota</taxon>
        <taxon>Alphaproteobacteria</taxon>
        <taxon>Hyphomicrobiales</taxon>
        <taxon>Rhizobiaceae</taxon>
        <taxon>Rhizobium/Agrobacterium group</taxon>
        <taxon>Pseudorhizobium</taxon>
    </lineage>
</organism>
<sequence>MLENYLTRPALARALSTIADTQPSLSDVLAPGGSAWLSHLVFRGTNLSISVSPDAVTLYSDIADAEHLGYAKSACDEAFQRLLLLHQAITNKLGVDSIRLDGRYVQRQPDLPGFIDIHRIVALREGQLRHELVYDEQIFVCDSSQQPRFLALLTSERLPIMSALMMEATQILISAAHEPGIFSGLIWVPLRTDMYRPSFFTTAPPLDRGSEELGAFQRRLAKLPERSMFSWRGSTGLAWLGGRDDN</sequence>
<dbReference type="OrthoDB" id="8406088at2"/>
<dbReference type="AlphaFoldDB" id="L0NN67"/>
<evidence type="ECO:0000313" key="1">
    <source>
        <dbReference type="EMBL" id="CCF22359.1"/>
    </source>
</evidence>
<geneLocation type="plasmid" evidence="1 2">
    <name>NT26_p1</name>
</geneLocation>